<dbReference type="PANTHER" id="PTHR30183:SF3">
    <property type="entry name" value="MOLYBDENUM TRANSPORT SYSTEM PERMEASE PROTEIN MODB"/>
    <property type="match status" value="1"/>
</dbReference>
<comment type="subcellular location">
    <subcellularLocation>
        <location evidence="1 9">Cell membrane</location>
        <topology evidence="1 9">Multi-pass membrane protein</topology>
    </subcellularLocation>
</comment>
<organism evidence="12 13">
    <name type="scientific">Thermoclostridium caenicola</name>
    <dbReference type="NCBI Taxonomy" id="659425"/>
    <lineage>
        <taxon>Bacteria</taxon>
        <taxon>Bacillati</taxon>
        <taxon>Bacillota</taxon>
        <taxon>Clostridia</taxon>
        <taxon>Eubacteriales</taxon>
        <taxon>Oscillospiraceae</taxon>
        <taxon>Thermoclostridium</taxon>
    </lineage>
</organism>
<keyword evidence="3 9" id="KW-0813">Transport</keyword>
<evidence type="ECO:0000256" key="1">
    <source>
        <dbReference type="ARBA" id="ARBA00004651"/>
    </source>
</evidence>
<dbReference type="PROSITE" id="PS50928">
    <property type="entry name" value="ABC_TM1"/>
    <property type="match status" value="1"/>
</dbReference>
<dbReference type="InterPro" id="IPR035906">
    <property type="entry name" value="MetI-like_sf"/>
</dbReference>
<proteinExistence type="inferred from homology"/>
<protein>
    <recommendedName>
        <fullName evidence="10">Molybdenum transport system permease</fullName>
    </recommendedName>
</protein>
<evidence type="ECO:0000256" key="7">
    <source>
        <dbReference type="ARBA" id="ARBA00022989"/>
    </source>
</evidence>
<dbReference type="NCBIfam" id="TIGR02141">
    <property type="entry name" value="modB_ABC"/>
    <property type="match status" value="1"/>
</dbReference>
<gene>
    <name evidence="12" type="ORF">SAMN05444373_104522</name>
</gene>
<keyword evidence="6 9" id="KW-0812">Transmembrane</keyword>
<evidence type="ECO:0000256" key="9">
    <source>
        <dbReference type="RuleBase" id="RU363032"/>
    </source>
</evidence>
<evidence type="ECO:0000256" key="5">
    <source>
        <dbReference type="ARBA" id="ARBA00022505"/>
    </source>
</evidence>
<dbReference type="Pfam" id="PF00528">
    <property type="entry name" value="BPD_transp_1"/>
    <property type="match status" value="1"/>
</dbReference>
<evidence type="ECO:0000256" key="6">
    <source>
        <dbReference type="ARBA" id="ARBA00022692"/>
    </source>
</evidence>
<dbReference type="Proteomes" id="UP000324781">
    <property type="component" value="Unassembled WGS sequence"/>
</dbReference>
<reference evidence="12 13" key="1">
    <citation type="submission" date="2016-11" db="EMBL/GenBank/DDBJ databases">
        <authorList>
            <person name="Varghese N."/>
            <person name="Submissions S."/>
        </authorList>
    </citation>
    <scope>NUCLEOTIDE SEQUENCE [LARGE SCALE GENOMIC DNA]</scope>
    <source>
        <strain evidence="12 13">DSM 19027</strain>
    </source>
</reference>
<feature type="transmembrane region" description="Helical" evidence="9">
    <location>
        <begin position="55"/>
        <end position="78"/>
    </location>
</feature>
<feature type="transmembrane region" description="Helical" evidence="9">
    <location>
        <begin position="206"/>
        <end position="229"/>
    </location>
</feature>
<dbReference type="Gene3D" id="1.10.3720.10">
    <property type="entry name" value="MetI-like"/>
    <property type="match status" value="1"/>
</dbReference>
<dbReference type="InterPro" id="IPR011867">
    <property type="entry name" value="ModB_ABC"/>
</dbReference>
<sequence length="238" mass="26008">MKNTGSRSFRVMLMTFDLTPLWISFKTTLVTTVIVFFLGIGAARWVMNLPQRVRGIVDALFTFPMIFPPTVLGFFLLLLLGNNSPLGQLLKGMGMNLIFSWSATVVSGTVVAFPLMYRTARGAFEQVDRSVIDVARTLGLSKRTIFMKILLPLSLPGLMAGTVLSFSRTLGEFGATLMIAGNIPGKTQTLPIAIFFAVEGGDMRTALAWVGLIMLLSLLCMVLQGLWSFRSKATVSGR</sequence>
<keyword evidence="7 9" id="KW-1133">Transmembrane helix</keyword>
<evidence type="ECO:0000256" key="3">
    <source>
        <dbReference type="ARBA" id="ARBA00022448"/>
    </source>
</evidence>
<comment type="similarity">
    <text evidence="2 10">Belongs to the binding-protein-dependent transport system permease family. CysTW subfamily.</text>
</comment>
<feature type="domain" description="ABC transmembrane type-1" evidence="11">
    <location>
        <begin position="21"/>
        <end position="224"/>
    </location>
</feature>
<evidence type="ECO:0000313" key="13">
    <source>
        <dbReference type="Proteomes" id="UP000324781"/>
    </source>
</evidence>
<evidence type="ECO:0000259" key="11">
    <source>
        <dbReference type="PROSITE" id="PS50928"/>
    </source>
</evidence>
<dbReference type="AlphaFoldDB" id="A0A1M6IN48"/>
<dbReference type="CDD" id="cd06261">
    <property type="entry name" value="TM_PBP2"/>
    <property type="match status" value="1"/>
</dbReference>
<keyword evidence="5 10" id="KW-0500">Molybdenum</keyword>
<evidence type="ECO:0000256" key="8">
    <source>
        <dbReference type="ARBA" id="ARBA00023136"/>
    </source>
</evidence>
<evidence type="ECO:0000313" key="12">
    <source>
        <dbReference type="EMBL" id="SHJ35838.1"/>
    </source>
</evidence>
<feature type="transmembrane region" description="Helical" evidence="9">
    <location>
        <begin position="20"/>
        <end position="43"/>
    </location>
</feature>
<feature type="transmembrane region" description="Helical" evidence="9">
    <location>
        <begin position="145"/>
        <end position="166"/>
    </location>
</feature>
<dbReference type="GO" id="GO:0005886">
    <property type="term" value="C:plasma membrane"/>
    <property type="evidence" value="ECO:0007669"/>
    <property type="project" value="UniProtKB-SubCell"/>
</dbReference>
<dbReference type="EMBL" id="FQZP01000045">
    <property type="protein sequence ID" value="SHJ35838.1"/>
    <property type="molecule type" value="Genomic_DNA"/>
</dbReference>
<dbReference type="SUPFAM" id="SSF161098">
    <property type="entry name" value="MetI-like"/>
    <property type="match status" value="1"/>
</dbReference>
<evidence type="ECO:0000256" key="10">
    <source>
        <dbReference type="RuleBase" id="RU365097"/>
    </source>
</evidence>
<evidence type="ECO:0000256" key="4">
    <source>
        <dbReference type="ARBA" id="ARBA00022475"/>
    </source>
</evidence>
<comment type="function">
    <text evidence="10">Part of the binding-protein-dependent transport system for molybdenum; probably responsible for the translocation of the substrate across the membrane.</text>
</comment>
<keyword evidence="13" id="KW-1185">Reference proteome</keyword>
<keyword evidence="4 10" id="KW-1003">Cell membrane</keyword>
<dbReference type="InterPro" id="IPR000515">
    <property type="entry name" value="MetI-like"/>
</dbReference>
<keyword evidence="8 9" id="KW-0472">Membrane</keyword>
<evidence type="ECO:0000256" key="2">
    <source>
        <dbReference type="ARBA" id="ARBA00007069"/>
    </source>
</evidence>
<dbReference type="GO" id="GO:0015098">
    <property type="term" value="F:molybdate ion transmembrane transporter activity"/>
    <property type="evidence" value="ECO:0007669"/>
    <property type="project" value="UniProtKB-UniRule"/>
</dbReference>
<accession>A0A1M6IN48</accession>
<feature type="transmembrane region" description="Helical" evidence="9">
    <location>
        <begin position="98"/>
        <end position="117"/>
    </location>
</feature>
<name>A0A1M6IN48_9FIRM</name>
<dbReference type="PANTHER" id="PTHR30183">
    <property type="entry name" value="MOLYBDENUM TRANSPORT SYSTEM PERMEASE PROTEIN MODB"/>
    <property type="match status" value="1"/>
</dbReference>